<proteinExistence type="predicted"/>
<protein>
    <submittedName>
        <fullName evidence="1">Uncharacterized protein</fullName>
    </submittedName>
</protein>
<organism evidence="1 2">
    <name type="scientific">Sphingobacterium bambusae</name>
    <dbReference type="NCBI Taxonomy" id="662858"/>
    <lineage>
        <taxon>Bacteria</taxon>
        <taxon>Pseudomonadati</taxon>
        <taxon>Bacteroidota</taxon>
        <taxon>Sphingobacteriia</taxon>
        <taxon>Sphingobacteriales</taxon>
        <taxon>Sphingobacteriaceae</taxon>
        <taxon>Sphingobacterium</taxon>
    </lineage>
</organism>
<comment type="caution">
    <text evidence="1">The sequence shown here is derived from an EMBL/GenBank/DDBJ whole genome shotgun (WGS) entry which is preliminary data.</text>
</comment>
<dbReference type="EMBL" id="JBHUPB010000002">
    <property type="protein sequence ID" value="MFD2965960.1"/>
    <property type="molecule type" value="Genomic_DNA"/>
</dbReference>
<evidence type="ECO:0000313" key="1">
    <source>
        <dbReference type="EMBL" id="MFD2965960.1"/>
    </source>
</evidence>
<evidence type="ECO:0000313" key="2">
    <source>
        <dbReference type="Proteomes" id="UP001597525"/>
    </source>
</evidence>
<reference evidence="2" key="1">
    <citation type="journal article" date="2019" name="Int. J. Syst. Evol. Microbiol.">
        <title>The Global Catalogue of Microorganisms (GCM) 10K type strain sequencing project: providing services to taxonomists for standard genome sequencing and annotation.</title>
        <authorList>
            <consortium name="The Broad Institute Genomics Platform"/>
            <consortium name="The Broad Institute Genome Sequencing Center for Infectious Disease"/>
            <person name="Wu L."/>
            <person name="Ma J."/>
        </authorList>
    </citation>
    <scope>NUCLEOTIDE SEQUENCE [LARGE SCALE GENOMIC DNA]</scope>
    <source>
        <strain evidence="2">KCTC 22814</strain>
    </source>
</reference>
<dbReference type="Proteomes" id="UP001597525">
    <property type="component" value="Unassembled WGS sequence"/>
</dbReference>
<dbReference type="RefSeq" id="WP_320184436.1">
    <property type="nucleotide sequence ID" value="NZ_CP138332.1"/>
</dbReference>
<accession>A0ABW6BBA5</accession>
<sequence length="74" mass="8388">MMEHNVHMSAAGTDTVICPDRVLQEVREAALAAAQMKGFLAGEKIIRTGLQSWAHLVEEEMRILKKAFCWNKLY</sequence>
<gene>
    <name evidence="1" type="ORF">ACFS7Y_01085</name>
</gene>
<keyword evidence="2" id="KW-1185">Reference proteome</keyword>
<name>A0ABW6BBA5_9SPHI</name>